<dbReference type="WBParaSite" id="PSAMB.scaffold341size55839.g4862.t1">
    <property type="protein sequence ID" value="PSAMB.scaffold341size55839.g4862.t1"/>
    <property type="gene ID" value="PSAMB.scaffold341size55839.g4862"/>
</dbReference>
<organism evidence="1 2">
    <name type="scientific">Plectus sambesii</name>
    <dbReference type="NCBI Taxonomy" id="2011161"/>
    <lineage>
        <taxon>Eukaryota</taxon>
        <taxon>Metazoa</taxon>
        <taxon>Ecdysozoa</taxon>
        <taxon>Nematoda</taxon>
        <taxon>Chromadorea</taxon>
        <taxon>Plectida</taxon>
        <taxon>Plectina</taxon>
        <taxon>Plectoidea</taxon>
        <taxon>Plectidae</taxon>
        <taxon>Plectus</taxon>
    </lineage>
</organism>
<keyword evidence="1" id="KW-1185">Reference proteome</keyword>
<accession>A0A914W9X6</accession>
<dbReference type="Proteomes" id="UP000887566">
    <property type="component" value="Unplaced"/>
</dbReference>
<evidence type="ECO:0000313" key="1">
    <source>
        <dbReference type="Proteomes" id="UP000887566"/>
    </source>
</evidence>
<reference evidence="2" key="1">
    <citation type="submission" date="2022-11" db="UniProtKB">
        <authorList>
            <consortium name="WormBaseParasite"/>
        </authorList>
    </citation>
    <scope>IDENTIFICATION</scope>
</reference>
<evidence type="ECO:0000313" key="2">
    <source>
        <dbReference type="WBParaSite" id="PSAMB.scaffold341size55839.g4862.t1"/>
    </source>
</evidence>
<proteinExistence type="predicted"/>
<name>A0A914W9X6_9BILA</name>
<sequence>MWLGYANADCIDQDYSFEYVSHLVVHKLRYPTIPPWTFVANMPASTQSIWAARVHNDSSLDPSVVVNATVKDLILTTNGSRVVINTTIADREGYYVFCMRYPGSADEETCQQCEFVEAQWLLAWKLRDFTVVSQKRSQTWLELEYSKVWDLPFPIFAETTAFVAEKSESKVIHTGPMRSRKTIDLIQTYNFVNLTNLEPGTLYVITANITFNLTIPNSLQAFTPLNLRMPQWAHKSFYTATLPSYDEKRTQRSRPNCSSRDSSSSIFLPVILLLFAISLINSA</sequence>
<dbReference type="AlphaFoldDB" id="A0A914W9X6"/>
<protein>
    <submittedName>
        <fullName evidence="2">Uncharacterized protein</fullName>
    </submittedName>
</protein>